<feature type="transmembrane region" description="Helical" evidence="6">
    <location>
        <begin position="141"/>
        <end position="158"/>
    </location>
</feature>
<dbReference type="EMBL" id="LJCO01000008">
    <property type="protein sequence ID" value="KPV45605.1"/>
    <property type="molecule type" value="Genomic_DNA"/>
</dbReference>
<dbReference type="InterPro" id="IPR050833">
    <property type="entry name" value="Poly_Biosynth_Transport"/>
</dbReference>
<evidence type="ECO:0000256" key="6">
    <source>
        <dbReference type="SAM" id="Phobius"/>
    </source>
</evidence>
<feature type="transmembrane region" description="Helical" evidence="6">
    <location>
        <begin position="392"/>
        <end position="415"/>
    </location>
</feature>
<gene>
    <name evidence="7" type="ORF">AN477_01390</name>
</gene>
<keyword evidence="8" id="KW-1185">Reference proteome</keyword>
<dbReference type="PANTHER" id="PTHR30250:SF11">
    <property type="entry name" value="O-ANTIGEN TRANSPORTER-RELATED"/>
    <property type="match status" value="1"/>
</dbReference>
<evidence type="ECO:0000256" key="5">
    <source>
        <dbReference type="ARBA" id="ARBA00023136"/>
    </source>
</evidence>
<evidence type="ECO:0000313" key="7">
    <source>
        <dbReference type="EMBL" id="KPV45605.1"/>
    </source>
</evidence>
<dbReference type="Pfam" id="PF13440">
    <property type="entry name" value="Polysacc_synt_3"/>
    <property type="match status" value="1"/>
</dbReference>
<dbReference type="PANTHER" id="PTHR30250">
    <property type="entry name" value="PST FAMILY PREDICTED COLANIC ACID TRANSPORTER"/>
    <property type="match status" value="1"/>
</dbReference>
<proteinExistence type="predicted"/>
<keyword evidence="3 6" id="KW-0812">Transmembrane</keyword>
<keyword evidence="5 6" id="KW-0472">Membrane</keyword>
<sequence>MSMMSKTLVTFIYKIVLSFVGFVNGALTARYMNKADRLDFQFSGTISNTGMTYVGGYNGYYAYALSRRPGDLEDITQMGNLFVFVLSFVVWIIALVLKVTLGPHFESAWLWAFLVMPFTFMFGYGSRLLQGSNQMTWLNRVNLAQPLIFLIIYLPLFFDRQLPQSMRLTLSYAGWTVSFAVAGIGSILISYKLFGKHRVRRWRYSKEEWLGMFHYGGWLSISNLVNIANYRMDFWLVKVFIPARIASDYGIAVVASEVLLNISQSITQVVFTRMSGESRQDAIQITELSSRQTLVSTTIVAIAMYIFFPWLIVGAYGHKYTGALLPFFILLPGLIIKAASNVVLQYYTNQLGSPKTTIVMNGLSAAINAVLCVIFLPMLGLVGGAIASTGSYVLSFIVYVYWFGKVNGMSGLGLVRIRREDIMAYINVARNLVRRGR</sequence>
<dbReference type="GO" id="GO:0005886">
    <property type="term" value="C:plasma membrane"/>
    <property type="evidence" value="ECO:0007669"/>
    <property type="project" value="UniProtKB-SubCell"/>
</dbReference>
<dbReference type="RefSeq" id="WP_054967384.1">
    <property type="nucleotide sequence ID" value="NZ_LJCO01000008.1"/>
</dbReference>
<dbReference type="STRING" id="471514.AN477_01390"/>
<feature type="transmembrane region" description="Helical" evidence="6">
    <location>
        <begin position="109"/>
        <end position="129"/>
    </location>
</feature>
<evidence type="ECO:0000256" key="2">
    <source>
        <dbReference type="ARBA" id="ARBA00022475"/>
    </source>
</evidence>
<accession>A0A0N8PPY3</accession>
<feature type="transmembrane region" description="Helical" evidence="6">
    <location>
        <begin position="78"/>
        <end position="97"/>
    </location>
</feature>
<evidence type="ECO:0000256" key="4">
    <source>
        <dbReference type="ARBA" id="ARBA00022989"/>
    </source>
</evidence>
<comment type="subcellular location">
    <subcellularLocation>
        <location evidence="1">Cell membrane</location>
        <topology evidence="1">Multi-pass membrane protein</topology>
    </subcellularLocation>
</comment>
<dbReference type="PATRIC" id="fig|471514.4.peg.273"/>
<organism evidence="7 8">
    <name type="scientific">Alicyclobacillus ferrooxydans</name>
    <dbReference type="NCBI Taxonomy" id="471514"/>
    <lineage>
        <taxon>Bacteria</taxon>
        <taxon>Bacillati</taxon>
        <taxon>Bacillota</taxon>
        <taxon>Bacilli</taxon>
        <taxon>Bacillales</taxon>
        <taxon>Alicyclobacillaceae</taxon>
        <taxon>Alicyclobacillus</taxon>
    </lineage>
</organism>
<reference evidence="7 8" key="1">
    <citation type="submission" date="2015-09" db="EMBL/GenBank/DDBJ databases">
        <title>Draft genome sequence of Alicyclobacillus ferrooxydans DSM 22381.</title>
        <authorList>
            <person name="Hemp J."/>
        </authorList>
    </citation>
    <scope>NUCLEOTIDE SEQUENCE [LARGE SCALE GENOMIC DNA]</scope>
    <source>
        <strain evidence="7 8">TC-34</strain>
    </source>
</reference>
<protein>
    <submittedName>
        <fullName evidence="7">Uncharacterized protein</fullName>
    </submittedName>
</protein>
<dbReference type="AlphaFoldDB" id="A0A0N8PPY3"/>
<feature type="transmembrane region" description="Helical" evidence="6">
    <location>
        <begin position="293"/>
        <end position="317"/>
    </location>
</feature>
<keyword evidence="4 6" id="KW-1133">Transmembrane helix</keyword>
<feature type="transmembrane region" description="Helical" evidence="6">
    <location>
        <begin position="323"/>
        <end position="344"/>
    </location>
</feature>
<name>A0A0N8PPY3_9BACL</name>
<feature type="transmembrane region" description="Helical" evidence="6">
    <location>
        <begin position="49"/>
        <end position="66"/>
    </location>
</feature>
<dbReference type="Proteomes" id="UP000050482">
    <property type="component" value="Unassembled WGS sequence"/>
</dbReference>
<feature type="transmembrane region" description="Helical" evidence="6">
    <location>
        <begin position="170"/>
        <end position="191"/>
    </location>
</feature>
<evidence type="ECO:0000256" key="3">
    <source>
        <dbReference type="ARBA" id="ARBA00022692"/>
    </source>
</evidence>
<evidence type="ECO:0000256" key="1">
    <source>
        <dbReference type="ARBA" id="ARBA00004651"/>
    </source>
</evidence>
<keyword evidence="2" id="KW-1003">Cell membrane</keyword>
<comment type="caution">
    <text evidence="7">The sequence shown here is derived from an EMBL/GenBank/DDBJ whole genome shotgun (WGS) entry which is preliminary data.</text>
</comment>
<evidence type="ECO:0000313" key="8">
    <source>
        <dbReference type="Proteomes" id="UP000050482"/>
    </source>
</evidence>
<dbReference type="OrthoDB" id="2370906at2"/>
<feature type="transmembrane region" description="Helical" evidence="6">
    <location>
        <begin position="365"/>
        <end position="386"/>
    </location>
</feature>